<dbReference type="Proteomes" id="UP000187209">
    <property type="component" value="Unassembled WGS sequence"/>
</dbReference>
<evidence type="ECO:0000313" key="3">
    <source>
        <dbReference type="Proteomes" id="UP000187209"/>
    </source>
</evidence>
<evidence type="ECO:0000313" key="2">
    <source>
        <dbReference type="EMBL" id="OMJ73240.1"/>
    </source>
</evidence>
<feature type="region of interest" description="Disordered" evidence="1">
    <location>
        <begin position="1"/>
        <end position="30"/>
    </location>
</feature>
<keyword evidence="3" id="KW-1185">Reference proteome</keyword>
<dbReference type="EMBL" id="MPUH01000836">
    <property type="protein sequence ID" value="OMJ73240.1"/>
    <property type="molecule type" value="Genomic_DNA"/>
</dbReference>
<feature type="region of interest" description="Disordered" evidence="1">
    <location>
        <begin position="107"/>
        <end position="132"/>
    </location>
</feature>
<feature type="compositionally biased region" description="Basic and acidic residues" evidence="1">
    <location>
        <begin position="111"/>
        <end position="130"/>
    </location>
</feature>
<sequence>MERGNKVNISRLKKSPKRSRKTPVPEPKPKPLVAAILEESKRLECLNRQINKTTGHKIVKYLSDYRKSASPQAQKLQNTDSNYSHIYENILKRPQFLLKEEKTFSNNNSDLFDHKQSDIPSKLSDKKSSKPSDLLDISFKSTFWPEESVINENLYDLLTPDPIEKRNNERYCINTKATIGNNRIKSRIGEYSRKFRENHRRSTADYGKRPQLPRVSTPWTYQSGENACIFSPFV</sequence>
<dbReference type="AlphaFoldDB" id="A0A1R2B9G6"/>
<evidence type="ECO:0000256" key="1">
    <source>
        <dbReference type="SAM" id="MobiDB-lite"/>
    </source>
</evidence>
<feature type="compositionally biased region" description="Basic residues" evidence="1">
    <location>
        <begin position="11"/>
        <end position="21"/>
    </location>
</feature>
<organism evidence="2 3">
    <name type="scientific">Stentor coeruleus</name>
    <dbReference type="NCBI Taxonomy" id="5963"/>
    <lineage>
        <taxon>Eukaryota</taxon>
        <taxon>Sar</taxon>
        <taxon>Alveolata</taxon>
        <taxon>Ciliophora</taxon>
        <taxon>Postciliodesmatophora</taxon>
        <taxon>Heterotrichea</taxon>
        <taxon>Heterotrichida</taxon>
        <taxon>Stentoridae</taxon>
        <taxon>Stentor</taxon>
    </lineage>
</organism>
<reference evidence="2 3" key="1">
    <citation type="submission" date="2016-11" db="EMBL/GenBank/DDBJ databases">
        <title>The macronuclear genome of Stentor coeruleus: a giant cell with tiny introns.</title>
        <authorList>
            <person name="Slabodnick M."/>
            <person name="Ruby J.G."/>
            <person name="Reiff S.B."/>
            <person name="Swart E.C."/>
            <person name="Gosai S."/>
            <person name="Prabakaran S."/>
            <person name="Witkowska E."/>
            <person name="Larue G.E."/>
            <person name="Fisher S."/>
            <person name="Freeman R.M."/>
            <person name="Gunawardena J."/>
            <person name="Chu W."/>
            <person name="Stover N.A."/>
            <person name="Gregory B.D."/>
            <person name="Nowacki M."/>
            <person name="Derisi J."/>
            <person name="Roy S.W."/>
            <person name="Marshall W.F."/>
            <person name="Sood P."/>
        </authorList>
    </citation>
    <scope>NUCLEOTIDE SEQUENCE [LARGE SCALE GENOMIC DNA]</scope>
    <source>
        <strain evidence="2">WM001</strain>
    </source>
</reference>
<protein>
    <submittedName>
        <fullName evidence="2">Uncharacterized protein</fullName>
    </submittedName>
</protein>
<name>A0A1R2B9G6_9CILI</name>
<gene>
    <name evidence="2" type="ORF">SteCoe_28117</name>
</gene>
<accession>A0A1R2B9G6</accession>
<comment type="caution">
    <text evidence="2">The sequence shown here is derived from an EMBL/GenBank/DDBJ whole genome shotgun (WGS) entry which is preliminary data.</text>
</comment>
<proteinExistence type="predicted"/>